<keyword evidence="1" id="KW-1133">Transmembrane helix</keyword>
<dbReference type="AlphaFoldDB" id="A0A6N6VV78"/>
<dbReference type="RefSeq" id="WP_153419649.1">
    <property type="nucleotide sequence ID" value="NZ_WFLM01000002.1"/>
</dbReference>
<proteinExistence type="predicted"/>
<gene>
    <name evidence="2" type="ORF">GCL60_06830</name>
</gene>
<dbReference type="EMBL" id="WFLM01000002">
    <property type="protein sequence ID" value="KAB8039971.1"/>
    <property type="molecule type" value="Genomic_DNA"/>
</dbReference>
<feature type="transmembrane region" description="Helical" evidence="1">
    <location>
        <begin position="147"/>
        <end position="168"/>
    </location>
</feature>
<sequence>MLTSTKLIISLYSISFILPICIISLLLVRYKVIKNIEKRYHTILDTPLFISASFSIGARSFNVSDYITYLFLVKIGFLKFKERKLIKPILYEINYTLNDESKFNIIICILFSITHRIIFIIFIFIAYITGVIQEGYLLFTKSSKDTILLIFNISITFLLIHLFLTPIIKFKVLKKIELEYNVRIDKSLNIFYNKYFDVSNYIKDLFLAEKKIFKLKNNYVMKPNLSDFPYCIKNESNLNIYICIIHAYSIKLFALFIFIFAIGFTLDIASVFVDK</sequence>
<comment type="caution">
    <text evidence="2">The sequence shown here is derived from an EMBL/GenBank/DDBJ whole genome shotgun (WGS) entry which is preliminary data.</text>
</comment>
<keyword evidence="3" id="KW-1185">Reference proteome</keyword>
<name>A0A6N6VV78_9BACT</name>
<organism evidence="2 3">
    <name type="scientific">Silvanigrella paludirubra</name>
    <dbReference type="NCBI Taxonomy" id="2499159"/>
    <lineage>
        <taxon>Bacteria</taxon>
        <taxon>Pseudomonadati</taxon>
        <taxon>Bdellovibrionota</taxon>
        <taxon>Oligoflexia</taxon>
        <taxon>Silvanigrellales</taxon>
        <taxon>Silvanigrellaceae</taxon>
        <taxon>Silvanigrella</taxon>
    </lineage>
</organism>
<evidence type="ECO:0000313" key="2">
    <source>
        <dbReference type="EMBL" id="KAB8039971.1"/>
    </source>
</evidence>
<feature type="transmembrane region" description="Helical" evidence="1">
    <location>
        <begin position="103"/>
        <end position="127"/>
    </location>
</feature>
<keyword evidence="1" id="KW-0472">Membrane</keyword>
<evidence type="ECO:0000313" key="3">
    <source>
        <dbReference type="Proteomes" id="UP000437748"/>
    </source>
</evidence>
<reference evidence="2 3" key="1">
    <citation type="submission" date="2019-10" db="EMBL/GenBank/DDBJ databases">
        <title>New species of Slilvanegrellaceae.</title>
        <authorList>
            <person name="Pitt A."/>
            <person name="Hahn M.W."/>
        </authorList>
    </citation>
    <scope>NUCLEOTIDE SEQUENCE [LARGE SCALE GENOMIC DNA]</scope>
    <source>
        <strain evidence="2 3">SP-Ram-0.45-NSY-1</strain>
    </source>
</reference>
<dbReference type="Proteomes" id="UP000437748">
    <property type="component" value="Unassembled WGS sequence"/>
</dbReference>
<feature type="transmembrane region" description="Helical" evidence="1">
    <location>
        <begin position="6"/>
        <end position="28"/>
    </location>
</feature>
<evidence type="ECO:0000256" key="1">
    <source>
        <dbReference type="SAM" id="Phobius"/>
    </source>
</evidence>
<feature type="transmembrane region" description="Helical" evidence="1">
    <location>
        <begin position="66"/>
        <end position="82"/>
    </location>
</feature>
<keyword evidence="1" id="KW-0812">Transmembrane</keyword>
<accession>A0A6N6VV78</accession>
<protein>
    <submittedName>
        <fullName evidence="2">Uncharacterized protein</fullName>
    </submittedName>
</protein>